<reference evidence="2" key="3">
    <citation type="submission" date="2015-04" db="UniProtKB">
        <authorList>
            <consortium name="EnsemblPlants"/>
        </authorList>
    </citation>
    <scope>IDENTIFICATION</scope>
    <source>
        <strain evidence="2">cv. Jemalong A17</strain>
    </source>
</reference>
<name>G7JBW5_MEDTR</name>
<keyword evidence="1" id="KW-0812">Transmembrane</keyword>
<dbReference type="Proteomes" id="UP000002051">
    <property type="component" value="Chromosome 3"/>
</dbReference>
<keyword evidence="3" id="KW-1185">Reference proteome</keyword>
<evidence type="ECO:0000313" key="2">
    <source>
        <dbReference type="EnsemblPlants" id="AES71205"/>
    </source>
</evidence>
<dbReference type="EnsemblPlants" id="AES71205">
    <property type="protein sequence ID" value="AES71205"/>
    <property type="gene ID" value="MTR_3g071410"/>
</dbReference>
<keyword evidence="1" id="KW-0472">Membrane</keyword>
<reference evidence="1 3" key="1">
    <citation type="journal article" date="2011" name="Nature">
        <title>The Medicago genome provides insight into the evolution of rhizobial symbioses.</title>
        <authorList>
            <person name="Young N.D."/>
            <person name="Debelle F."/>
            <person name="Oldroyd G.E."/>
            <person name="Geurts R."/>
            <person name="Cannon S.B."/>
            <person name="Udvardi M.K."/>
            <person name="Benedito V.A."/>
            <person name="Mayer K.F."/>
            <person name="Gouzy J."/>
            <person name="Schoof H."/>
            <person name="Van de Peer Y."/>
            <person name="Proost S."/>
            <person name="Cook D.R."/>
            <person name="Meyers B.C."/>
            <person name="Spannagl M."/>
            <person name="Cheung F."/>
            <person name="De Mita S."/>
            <person name="Krishnakumar V."/>
            <person name="Gundlach H."/>
            <person name="Zhou S."/>
            <person name="Mudge J."/>
            <person name="Bharti A.K."/>
            <person name="Murray J.D."/>
            <person name="Naoumkina M.A."/>
            <person name="Rosen B."/>
            <person name="Silverstein K.A."/>
            <person name="Tang H."/>
            <person name="Rombauts S."/>
            <person name="Zhao P.X."/>
            <person name="Zhou P."/>
            <person name="Barbe V."/>
            <person name="Bardou P."/>
            <person name="Bechner M."/>
            <person name="Bellec A."/>
            <person name="Berger A."/>
            <person name="Berges H."/>
            <person name="Bidwell S."/>
            <person name="Bisseling T."/>
            <person name="Choisne N."/>
            <person name="Couloux A."/>
            <person name="Denny R."/>
            <person name="Deshpande S."/>
            <person name="Dai X."/>
            <person name="Doyle J.J."/>
            <person name="Dudez A.M."/>
            <person name="Farmer A.D."/>
            <person name="Fouteau S."/>
            <person name="Franken C."/>
            <person name="Gibelin C."/>
            <person name="Gish J."/>
            <person name="Goldstein S."/>
            <person name="Gonzalez A.J."/>
            <person name="Green P.J."/>
            <person name="Hallab A."/>
            <person name="Hartog M."/>
            <person name="Hua A."/>
            <person name="Humphray S.J."/>
            <person name="Jeong D.H."/>
            <person name="Jing Y."/>
            <person name="Jocker A."/>
            <person name="Kenton S.M."/>
            <person name="Kim D.J."/>
            <person name="Klee K."/>
            <person name="Lai H."/>
            <person name="Lang C."/>
            <person name="Lin S."/>
            <person name="Macmil S.L."/>
            <person name="Magdelenat G."/>
            <person name="Matthews L."/>
            <person name="McCorrison J."/>
            <person name="Monaghan E.L."/>
            <person name="Mun J.H."/>
            <person name="Najar F.Z."/>
            <person name="Nicholson C."/>
            <person name="Noirot C."/>
            <person name="O'Bleness M."/>
            <person name="Paule C.R."/>
            <person name="Poulain J."/>
            <person name="Prion F."/>
            <person name="Qin B."/>
            <person name="Qu C."/>
            <person name="Retzel E.F."/>
            <person name="Riddle C."/>
            <person name="Sallet E."/>
            <person name="Samain S."/>
            <person name="Samson N."/>
            <person name="Sanders I."/>
            <person name="Saurat O."/>
            <person name="Scarpelli C."/>
            <person name="Schiex T."/>
            <person name="Segurens B."/>
            <person name="Severin A.J."/>
            <person name="Sherrier D.J."/>
            <person name="Shi R."/>
            <person name="Sims S."/>
            <person name="Singer S.R."/>
            <person name="Sinharoy S."/>
            <person name="Sterck L."/>
            <person name="Viollet A."/>
            <person name="Wang B.B."/>
            <person name="Wang K."/>
            <person name="Wang M."/>
            <person name="Wang X."/>
            <person name="Warfsmann J."/>
            <person name="Weissenbach J."/>
            <person name="White D.D."/>
            <person name="White J.D."/>
            <person name="Wiley G.B."/>
            <person name="Wincker P."/>
            <person name="Xing Y."/>
            <person name="Yang L."/>
            <person name="Yao Z."/>
            <person name="Ying F."/>
            <person name="Zhai J."/>
            <person name="Zhou L."/>
            <person name="Zuber A."/>
            <person name="Denarie J."/>
            <person name="Dixon R.A."/>
            <person name="May G.D."/>
            <person name="Schwartz D.C."/>
            <person name="Rogers J."/>
            <person name="Quetier F."/>
            <person name="Town C.D."/>
            <person name="Roe B.A."/>
        </authorList>
    </citation>
    <scope>NUCLEOTIDE SEQUENCE [LARGE SCALE GENOMIC DNA]</scope>
    <source>
        <strain evidence="1">A17</strain>
        <strain evidence="2 3">cv. Jemalong A17</strain>
    </source>
</reference>
<sequence>MGTPCCIETVQLMDPLFCAASNRARINYSRVAFFVLNGVSHLWVVAINTQLSITNPSRRLEDDLNSIHTWEWQSILPSPSSG</sequence>
<dbReference type="EMBL" id="CM001219">
    <property type="protein sequence ID" value="AES71205.1"/>
    <property type="molecule type" value="Genomic_DNA"/>
</dbReference>
<accession>G7JBW5</accession>
<evidence type="ECO:0000313" key="1">
    <source>
        <dbReference type="EMBL" id="AES71205.1"/>
    </source>
</evidence>
<dbReference type="AlphaFoldDB" id="G7JBW5"/>
<reference evidence="1 3" key="2">
    <citation type="journal article" date="2014" name="BMC Genomics">
        <title>An improved genome release (version Mt4.0) for the model legume Medicago truncatula.</title>
        <authorList>
            <person name="Tang H."/>
            <person name="Krishnakumar V."/>
            <person name="Bidwell S."/>
            <person name="Rosen B."/>
            <person name="Chan A."/>
            <person name="Zhou S."/>
            <person name="Gentzbittel L."/>
            <person name="Childs K.L."/>
            <person name="Yandell M."/>
            <person name="Gundlach H."/>
            <person name="Mayer K.F."/>
            <person name="Schwartz D.C."/>
            <person name="Town C.D."/>
        </authorList>
    </citation>
    <scope>GENOME REANNOTATION</scope>
    <source>
        <strain evidence="2 3">cv. Jemalong A17</strain>
    </source>
</reference>
<proteinExistence type="predicted"/>
<gene>
    <name evidence="1" type="ordered locus">MTR_3g071410</name>
</gene>
<protein>
    <submittedName>
        <fullName evidence="1">Transmembrane protein, putative</fullName>
    </submittedName>
</protein>
<dbReference type="HOGENOM" id="CLU_2561748_0_0_1"/>
<organism evidence="1 3">
    <name type="scientific">Medicago truncatula</name>
    <name type="common">Barrel medic</name>
    <name type="synonym">Medicago tribuloides</name>
    <dbReference type="NCBI Taxonomy" id="3880"/>
    <lineage>
        <taxon>Eukaryota</taxon>
        <taxon>Viridiplantae</taxon>
        <taxon>Streptophyta</taxon>
        <taxon>Embryophyta</taxon>
        <taxon>Tracheophyta</taxon>
        <taxon>Spermatophyta</taxon>
        <taxon>Magnoliopsida</taxon>
        <taxon>eudicotyledons</taxon>
        <taxon>Gunneridae</taxon>
        <taxon>Pentapetalae</taxon>
        <taxon>rosids</taxon>
        <taxon>fabids</taxon>
        <taxon>Fabales</taxon>
        <taxon>Fabaceae</taxon>
        <taxon>Papilionoideae</taxon>
        <taxon>50 kb inversion clade</taxon>
        <taxon>NPAAA clade</taxon>
        <taxon>Hologalegina</taxon>
        <taxon>IRL clade</taxon>
        <taxon>Trifolieae</taxon>
        <taxon>Medicago</taxon>
    </lineage>
</organism>
<evidence type="ECO:0000313" key="3">
    <source>
        <dbReference type="Proteomes" id="UP000002051"/>
    </source>
</evidence>
<dbReference type="PaxDb" id="3880-AES71205"/>